<evidence type="ECO:0000259" key="8">
    <source>
        <dbReference type="PROSITE" id="PS51088"/>
    </source>
</evidence>
<dbReference type="InterPro" id="IPR038096">
    <property type="entry name" value="TEA/ATTS_sf"/>
</dbReference>
<protein>
    <recommendedName>
        <fullName evidence="8">TEA domain-containing protein</fullName>
    </recommendedName>
</protein>
<dbReference type="Gene3D" id="6.10.20.40">
    <property type="entry name" value="TEA/ATTS domain"/>
    <property type="match status" value="1"/>
</dbReference>
<dbReference type="OrthoDB" id="10006572at2759"/>
<feature type="domain" description="TEA" evidence="8">
    <location>
        <begin position="120"/>
        <end position="206"/>
    </location>
</feature>
<dbReference type="InterPro" id="IPR050937">
    <property type="entry name" value="TEC1_TEAD_TF"/>
</dbReference>
<dbReference type="GO" id="GO:0005634">
    <property type="term" value="C:nucleus"/>
    <property type="evidence" value="ECO:0007669"/>
    <property type="project" value="UniProtKB-SubCell"/>
</dbReference>
<organism evidence="9 10">
    <name type="scientific">Erysiphe pulchra</name>
    <dbReference type="NCBI Taxonomy" id="225359"/>
    <lineage>
        <taxon>Eukaryota</taxon>
        <taxon>Fungi</taxon>
        <taxon>Dikarya</taxon>
        <taxon>Ascomycota</taxon>
        <taxon>Pezizomycotina</taxon>
        <taxon>Leotiomycetes</taxon>
        <taxon>Erysiphales</taxon>
        <taxon>Erysiphaceae</taxon>
        <taxon>Erysiphe</taxon>
    </lineage>
</organism>
<evidence type="ECO:0000256" key="2">
    <source>
        <dbReference type="ARBA" id="ARBA00008421"/>
    </source>
</evidence>
<feature type="region of interest" description="Disordered" evidence="7">
    <location>
        <begin position="396"/>
        <end position="417"/>
    </location>
</feature>
<feature type="DNA-binding region" description="TEA" evidence="6">
    <location>
        <begin position="120"/>
        <end position="206"/>
    </location>
</feature>
<dbReference type="EMBL" id="PEDP01002347">
    <property type="protein sequence ID" value="POS82720.1"/>
    <property type="molecule type" value="Genomic_DNA"/>
</dbReference>
<dbReference type="GO" id="GO:0005667">
    <property type="term" value="C:transcription regulator complex"/>
    <property type="evidence" value="ECO:0007669"/>
    <property type="project" value="TreeGrafter"/>
</dbReference>
<gene>
    <name evidence="9" type="ORF">EPUL_005754</name>
</gene>
<dbReference type="AlphaFoldDB" id="A0A2S4PL03"/>
<feature type="non-terminal residue" evidence="9">
    <location>
        <position position="417"/>
    </location>
</feature>
<comment type="similarity">
    <text evidence="2">Belongs to the TEC1 family.</text>
</comment>
<sequence>MEFSRHVPSLEYSELDDPLKYPMDEDKAHLSQINISQCQELETEPQVTADSQIRKFSRLQDFASVNSMVYDVAKQNENLVEFDDHHFYSQSIKHSHGFISNPISESPEYRAYRARQEDKDFYTDKKWPSMLDNFFLDAMIDIPIMGKKKFTYNGKLHGHNQMISLYIWIAYTESLPSNIAPDPTMIRSRKQISSHIQVLKKLLQGNIAFNHIFSEDIPEGSSFDDNPCLIALSQHRLPSKAYQEQVRKDLHRKLYQLKGQNLPYSLISPPITIGQENCQRQQQEQFSSEHFFKSNVGPLTVSDSNIPTASYASKISPDLGLVEHNQLYQSYFNVPFYDISPLSHQNSNLAYSANSYLPYHPLHTIARDSQSLHSDTYNDNQNKYYHLMASHQIQAQPRQHESESVQQNIESLERNNR</sequence>
<comment type="caution">
    <text evidence="9">The sequence shown here is derived from an EMBL/GenBank/DDBJ whole genome shotgun (WGS) entry which is preliminary data.</text>
</comment>
<evidence type="ECO:0000256" key="3">
    <source>
        <dbReference type="ARBA" id="ARBA00023015"/>
    </source>
</evidence>
<dbReference type="PROSITE" id="PS51088">
    <property type="entry name" value="TEA_2"/>
    <property type="match status" value="1"/>
</dbReference>
<dbReference type="GO" id="GO:0000981">
    <property type="term" value="F:DNA-binding transcription factor activity, RNA polymerase II-specific"/>
    <property type="evidence" value="ECO:0007669"/>
    <property type="project" value="TreeGrafter"/>
</dbReference>
<evidence type="ECO:0000256" key="5">
    <source>
        <dbReference type="ARBA" id="ARBA00023242"/>
    </source>
</evidence>
<accession>A0A2S4PL03</accession>
<proteinExistence type="inferred from homology"/>
<keyword evidence="3" id="KW-0805">Transcription regulation</keyword>
<evidence type="ECO:0000256" key="6">
    <source>
        <dbReference type="PROSITE-ProRule" id="PRU00505"/>
    </source>
</evidence>
<evidence type="ECO:0000256" key="1">
    <source>
        <dbReference type="ARBA" id="ARBA00004123"/>
    </source>
</evidence>
<evidence type="ECO:0000256" key="7">
    <source>
        <dbReference type="SAM" id="MobiDB-lite"/>
    </source>
</evidence>
<dbReference type="InterPro" id="IPR000818">
    <property type="entry name" value="TEA/ATTS_dom"/>
</dbReference>
<comment type="subcellular location">
    <subcellularLocation>
        <location evidence="1">Nucleus</location>
    </subcellularLocation>
</comment>
<evidence type="ECO:0000313" key="9">
    <source>
        <dbReference type="EMBL" id="POS82720.1"/>
    </source>
</evidence>
<evidence type="ECO:0000256" key="4">
    <source>
        <dbReference type="ARBA" id="ARBA00023163"/>
    </source>
</evidence>
<reference evidence="9 10" key="1">
    <citation type="submission" date="2017-10" db="EMBL/GenBank/DDBJ databases">
        <title>Development of genomic resources for the powdery mildew, Erysiphe pulchra.</title>
        <authorList>
            <person name="Wadl P.A."/>
            <person name="Mack B.M."/>
            <person name="Moore G."/>
            <person name="Beltz S.B."/>
        </authorList>
    </citation>
    <scope>NUCLEOTIDE SEQUENCE [LARGE SCALE GENOMIC DNA]</scope>
    <source>
        <strain evidence="9">Cflorida</strain>
    </source>
</reference>
<keyword evidence="4" id="KW-0804">Transcription</keyword>
<keyword evidence="10" id="KW-1185">Reference proteome</keyword>
<evidence type="ECO:0000313" key="10">
    <source>
        <dbReference type="Proteomes" id="UP000237438"/>
    </source>
</evidence>
<dbReference type="STRING" id="225359.A0A2S4PL03"/>
<dbReference type="Proteomes" id="UP000237438">
    <property type="component" value="Unassembled WGS sequence"/>
</dbReference>
<dbReference type="PANTHER" id="PTHR11834">
    <property type="entry name" value="TRANSCRIPTIONAL ENHANCER FACTOR TEF RELATED"/>
    <property type="match status" value="1"/>
</dbReference>
<dbReference type="GO" id="GO:0000978">
    <property type="term" value="F:RNA polymerase II cis-regulatory region sequence-specific DNA binding"/>
    <property type="evidence" value="ECO:0007669"/>
    <property type="project" value="TreeGrafter"/>
</dbReference>
<dbReference type="SMART" id="SM00426">
    <property type="entry name" value="TEA"/>
    <property type="match status" value="1"/>
</dbReference>
<dbReference type="PANTHER" id="PTHR11834:SF0">
    <property type="entry name" value="PROTEIN SCALLOPED"/>
    <property type="match status" value="1"/>
</dbReference>
<dbReference type="Pfam" id="PF01285">
    <property type="entry name" value="TEA"/>
    <property type="match status" value="1"/>
</dbReference>
<name>A0A2S4PL03_9PEZI</name>
<keyword evidence="5" id="KW-0539">Nucleus</keyword>